<dbReference type="PANTHER" id="PTHR11799:SF12">
    <property type="entry name" value="PARAOXONASE-RELATED"/>
    <property type="match status" value="1"/>
</dbReference>
<name>A0A1H2GEU2_9PSED</name>
<gene>
    <name evidence="2" type="ORF">SAMN05216296_2242</name>
</gene>
<dbReference type="STRING" id="364197.SAMN05216296_2242"/>
<organism evidence="2 3">
    <name type="scientific">Pseudomonas pohangensis</name>
    <dbReference type="NCBI Taxonomy" id="364197"/>
    <lineage>
        <taxon>Bacteria</taxon>
        <taxon>Pseudomonadati</taxon>
        <taxon>Pseudomonadota</taxon>
        <taxon>Gammaproteobacteria</taxon>
        <taxon>Pseudomonadales</taxon>
        <taxon>Pseudomonadaceae</taxon>
        <taxon>Pseudomonas</taxon>
    </lineage>
</organism>
<accession>A0A1H2GEU2</accession>
<reference evidence="3" key="1">
    <citation type="submission" date="2016-10" db="EMBL/GenBank/DDBJ databases">
        <authorList>
            <person name="Varghese N."/>
            <person name="Submissions S."/>
        </authorList>
    </citation>
    <scope>NUCLEOTIDE SEQUENCE [LARGE SCALE GENOMIC DNA]</scope>
    <source>
        <strain evidence="3">DSM 17875</strain>
    </source>
</reference>
<keyword evidence="1" id="KW-0732">Signal</keyword>
<dbReference type="AlphaFoldDB" id="A0A1H2GEU2"/>
<keyword evidence="3" id="KW-1185">Reference proteome</keyword>
<feature type="chain" id="PRO_5009274822" description="SMP-30/Gluconolaconase/LRE-like region-containing protein" evidence="1">
    <location>
        <begin position="22"/>
        <end position="369"/>
    </location>
</feature>
<protein>
    <recommendedName>
        <fullName evidence="4">SMP-30/Gluconolaconase/LRE-like region-containing protein</fullName>
    </recommendedName>
</protein>
<evidence type="ECO:0000256" key="1">
    <source>
        <dbReference type="SAM" id="SignalP"/>
    </source>
</evidence>
<evidence type="ECO:0000313" key="3">
    <source>
        <dbReference type="Proteomes" id="UP000243232"/>
    </source>
</evidence>
<dbReference type="RefSeq" id="WP_090195098.1">
    <property type="nucleotide sequence ID" value="NZ_LT629785.1"/>
</dbReference>
<evidence type="ECO:0000313" key="2">
    <source>
        <dbReference type="EMBL" id="SDU18034.1"/>
    </source>
</evidence>
<dbReference type="Proteomes" id="UP000243232">
    <property type="component" value="Chromosome I"/>
</dbReference>
<dbReference type="PANTHER" id="PTHR11799">
    <property type="entry name" value="PARAOXONASE"/>
    <property type="match status" value="1"/>
</dbReference>
<dbReference type="InterPro" id="IPR051288">
    <property type="entry name" value="Serum_paraoxonase/arylesterase"/>
</dbReference>
<evidence type="ECO:0008006" key="4">
    <source>
        <dbReference type="Google" id="ProtNLM"/>
    </source>
</evidence>
<feature type="signal peptide" evidence="1">
    <location>
        <begin position="1"/>
        <end position="21"/>
    </location>
</feature>
<proteinExistence type="predicted"/>
<dbReference type="SUPFAM" id="SSF63829">
    <property type="entry name" value="Calcium-dependent phosphotriesterase"/>
    <property type="match status" value="1"/>
</dbReference>
<dbReference type="InterPro" id="IPR011042">
    <property type="entry name" value="6-blade_b-propeller_TolB-like"/>
</dbReference>
<dbReference type="PROSITE" id="PS51257">
    <property type="entry name" value="PROKAR_LIPOPROTEIN"/>
    <property type="match status" value="1"/>
</dbReference>
<dbReference type="OrthoDB" id="1158171at2"/>
<dbReference type="Gene3D" id="2.120.10.30">
    <property type="entry name" value="TolB, C-terminal domain"/>
    <property type="match status" value="1"/>
</dbReference>
<dbReference type="EMBL" id="LT629785">
    <property type="protein sequence ID" value="SDU18034.1"/>
    <property type="molecule type" value="Genomic_DNA"/>
</dbReference>
<sequence length="369" mass="39884">MSRQLQVLASASLLLTLSACSDTTTPIDDCVAKDGMQPICQFHNPEDIVLLADAQTLLISQMGRDFREANRGSLVFFDTRTQTLTQAFPNDSKAAPAEDNWGATDCPGNPVQTLAPHGIALRQRDDQRWQLAVVNHGGRESIEMFELLSDDQGPRLDWRGCVVAPDRVFVNDVALLKNGGFIASNMYDKQAPELFGINSAMLKGILGMDTGYVFEWQPASGFRTLAESHGAYVNGVEISPDEQTVFANLYFGDEVRKLDRISGKKLGSAAVSHADNLAWDAQGMLLVAAHNGSLSELSACFDKPGATCSLPFSIIRIDPQSMHSEVILEHGGAPMGAATVARQVGGDLYLGSFTGDRIVRLKYPAPANP</sequence>